<keyword evidence="1" id="KW-0413">Isomerase</keyword>
<gene>
    <name evidence="1" type="primary">dapF</name>
    <name evidence="1" type="ORF">E0946_05570</name>
</gene>
<sequence>MLIPFSKMEAQGNDFVILELIPALKTNLPLNILAADICKNHTGVGADGLVILLASEVADGKMIIYNKDGSRAEMCGSALRCCASLLSGYTGKKELKIETDSGVKRANIKAEGIQVSLGQPTLIKDHIWVEGIEGTLVDIGNLHFVSYQDVLNGQEQRLGPLLEKHPSFPGPVNVEFVHPYSAKEIEMKVWEKGVGPTQACGTGAVASVFTGINRGILADEVKVNMPGGEVLIRKLENGEFLLEGPVTNVFNGVYIWKI</sequence>
<comment type="caution">
    <text evidence="1">The sequence shown here is derived from an EMBL/GenBank/DDBJ whole genome shotgun (WGS) entry which is preliminary data.</text>
</comment>
<organism evidence="1 2">
    <name type="scientific">Candidatus Syntrophosphaera thermopropionivorans</name>
    <dbReference type="NCBI Taxonomy" id="2593015"/>
    <lineage>
        <taxon>Bacteria</taxon>
        <taxon>Pseudomonadati</taxon>
        <taxon>Candidatus Cloacimonadota</taxon>
        <taxon>Candidatus Cloacimonadia</taxon>
        <taxon>Candidatus Cloacimonadales</taxon>
        <taxon>Candidatus Cloacimonadaceae</taxon>
        <taxon>Candidatus Syntrophosphaera</taxon>
    </lineage>
</organism>
<evidence type="ECO:0000313" key="1">
    <source>
        <dbReference type="EMBL" id="TDF72737.1"/>
    </source>
</evidence>
<keyword evidence="2" id="KW-1185">Reference proteome</keyword>
<protein>
    <submittedName>
        <fullName evidence="1">Diaminopimelate epimerase</fullName>
        <ecNumber evidence="1">5.1.1.7</ecNumber>
    </submittedName>
</protein>
<dbReference type="EC" id="5.1.1.7" evidence="1"/>
<evidence type="ECO:0000313" key="2">
    <source>
        <dbReference type="Proteomes" id="UP000294588"/>
    </source>
</evidence>
<dbReference type="Proteomes" id="UP000294588">
    <property type="component" value="Unassembled WGS sequence"/>
</dbReference>
<name>A0AC61QIF4_9BACT</name>
<accession>A0AC61QIF4</accession>
<proteinExistence type="predicted"/>
<reference evidence="1" key="1">
    <citation type="submission" date="2019-03" db="EMBL/GenBank/DDBJ databases">
        <title>Candidatus Syntrophosphaera thermopropionivorans: a novel player in syntrophic propionate oxidation during anaerobic digestion.</title>
        <authorList>
            <person name="Dyksma S."/>
        </authorList>
    </citation>
    <scope>NUCLEOTIDE SEQUENCE</scope>
    <source>
        <strain evidence="1">W5</strain>
    </source>
</reference>
<dbReference type="EMBL" id="SMOG01000018">
    <property type="protein sequence ID" value="TDF72737.1"/>
    <property type="molecule type" value="Genomic_DNA"/>
</dbReference>